<keyword evidence="2" id="KW-1185">Reference proteome</keyword>
<dbReference type="InParanoid" id="E9HAG0"/>
<protein>
    <submittedName>
        <fullName evidence="1">Uncharacterized protein</fullName>
    </submittedName>
</protein>
<dbReference type="Proteomes" id="UP000000305">
    <property type="component" value="Unassembled WGS sequence"/>
</dbReference>
<evidence type="ECO:0000313" key="1">
    <source>
        <dbReference type="EMBL" id="EFX71301.1"/>
    </source>
</evidence>
<dbReference type="PhylomeDB" id="E9HAG0"/>
<name>E9HAG0_DAPPU</name>
<proteinExistence type="predicted"/>
<dbReference type="EMBL" id="GL732611">
    <property type="protein sequence ID" value="EFX71301.1"/>
    <property type="molecule type" value="Genomic_DNA"/>
</dbReference>
<dbReference type="AlphaFoldDB" id="E9HAG0"/>
<dbReference type="KEGG" id="dpx:DAPPUDRAFT_255985"/>
<dbReference type="HOGENOM" id="CLU_1679739_0_0_1"/>
<accession>E9HAG0</accession>
<evidence type="ECO:0000313" key="2">
    <source>
        <dbReference type="Proteomes" id="UP000000305"/>
    </source>
</evidence>
<organism evidence="1 2">
    <name type="scientific">Daphnia pulex</name>
    <name type="common">Water flea</name>
    <dbReference type="NCBI Taxonomy" id="6669"/>
    <lineage>
        <taxon>Eukaryota</taxon>
        <taxon>Metazoa</taxon>
        <taxon>Ecdysozoa</taxon>
        <taxon>Arthropoda</taxon>
        <taxon>Crustacea</taxon>
        <taxon>Branchiopoda</taxon>
        <taxon>Diplostraca</taxon>
        <taxon>Cladocera</taxon>
        <taxon>Anomopoda</taxon>
        <taxon>Daphniidae</taxon>
        <taxon>Daphnia</taxon>
    </lineage>
</organism>
<reference evidence="1 2" key="1">
    <citation type="journal article" date="2011" name="Science">
        <title>The ecoresponsive genome of Daphnia pulex.</title>
        <authorList>
            <person name="Colbourne J.K."/>
            <person name="Pfrender M.E."/>
            <person name="Gilbert D."/>
            <person name="Thomas W.K."/>
            <person name="Tucker A."/>
            <person name="Oakley T.H."/>
            <person name="Tokishita S."/>
            <person name="Aerts A."/>
            <person name="Arnold G.J."/>
            <person name="Basu M.K."/>
            <person name="Bauer D.J."/>
            <person name="Caceres C.E."/>
            <person name="Carmel L."/>
            <person name="Casola C."/>
            <person name="Choi J.H."/>
            <person name="Detter J.C."/>
            <person name="Dong Q."/>
            <person name="Dusheyko S."/>
            <person name="Eads B.D."/>
            <person name="Frohlich T."/>
            <person name="Geiler-Samerotte K.A."/>
            <person name="Gerlach D."/>
            <person name="Hatcher P."/>
            <person name="Jogdeo S."/>
            <person name="Krijgsveld J."/>
            <person name="Kriventseva E.V."/>
            <person name="Kultz D."/>
            <person name="Laforsch C."/>
            <person name="Lindquist E."/>
            <person name="Lopez J."/>
            <person name="Manak J.R."/>
            <person name="Muller J."/>
            <person name="Pangilinan J."/>
            <person name="Patwardhan R.P."/>
            <person name="Pitluck S."/>
            <person name="Pritham E.J."/>
            <person name="Rechtsteiner A."/>
            <person name="Rho M."/>
            <person name="Rogozin I.B."/>
            <person name="Sakarya O."/>
            <person name="Salamov A."/>
            <person name="Schaack S."/>
            <person name="Shapiro H."/>
            <person name="Shiga Y."/>
            <person name="Skalitzky C."/>
            <person name="Smith Z."/>
            <person name="Souvorov A."/>
            <person name="Sung W."/>
            <person name="Tang Z."/>
            <person name="Tsuchiya D."/>
            <person name="Tu H."/>
            <person name="Vos H."/>
            <person name="Wang M."/>
            <person name="Wolf Y.I."/>
            <person name="Yamagata H."/>
            <person name="Yamada T."/>
            <person name="Ye Y."/>
            <person name="Shaw J.R."/>
            <person name="Andrews J."/>
            <person name="Crease T.J."/>
            <person name="Tang H."/>
            <person name="Lucas S.M."/>
            <person name="Robertson H.M."/>
            <person name="Bork P."/>
            <person name="Koonin E.V."/>
            <person name="Zdobnov E.M."/>
            <person name="Grigoriev I.V."/>
            <person name="Lynch M."/>
            <person name="Boore J.L."/>
        </authorList>
    </citation>
    <scope>NUCLEOTIDE SEQUENCE [LARGE SCALE GENOMIC DNA]</scope>
</reference>
<sequence length="157" mass="18136">MSTYATPTYYTDARKYCTTKAPRLHENLRFPELLHGSISLPRLHTEAAACYTTQAVEYYTGASKYYTETYCRAQFVTNCLLHRIDPQTATPLPYYTTTTTYATVGYYTTKSSEYYTETYDAPSYYTDLRTSALSYITKEPEYYPKAPKYYPAVLLCV</sequence>
<gene>
    <name evidence="1" type="ORF">DAPPUDRAFT_255985</name>
</gene>